<dbReference type="Pfam" id="PF08699">
    <property type="entry name" value="ArgoL1"/>
    <property type="match status" value="1"/>
</dbReference>
<dbReference type="InterPro" id="IPR036085">
    <property type="entry name" value="PAZ_dom_sf"/>
</dbReference>
<dbReference type="STRING" id="1388766.A0A017SIF6"/>
<dbReference type="SMART" id="SM01163">
    <property type="entry name" value="DUF1785"/>
    <property type="match status" value="1"/>
</dbReference>
<evidence type="ECO:0000259" key="2">
    <source>
        <dbReference type="PROSITE" id="PS50822"/>
    </source>
</evidence>
<dbReference type="OrthoDB" id="10252740at2759"/>
<proteinExistence type="predicted"/>
<dbReference type="Pfam" id="PF02171">
    <property type="entry name" value="Piwi"/>
    <property type="match status" value="1"/>
</dbReference>
<feature type="region of interest" description="Disordered" evidence="1">
    <location>
        <begin position="400"/>
        <end position="457"/>
    </location>
</feature>
<feature type="compositionally biased region" description="Low complexity" evidence="1">
    <location>
        <begin position="428"/>
        <end position="445"/>
    </location>
</feature>
<dbReference type="PANTHER" id="PTHR22891">
    <property type="entry name" value="EUKARYOTIC TRANSLATION INITIATION FACTOR 2C"/>
    <property type="match status" value="1"/>
</dbReference>
<dbReference type="PROSITE" id="PS50822">
    <property type="entry name" value="PIWI"/>
    <property type="match status" value="1"/>
</dbReference>
<dbReference type="InterPro" id="IPR045246">
    <property type="entry name" value="Piwi_ago-like"/>
</dbReference>
<dbReference type="InterPro" id="IPR036397">
    <property type="entry name" value="RNaseH_sf"/>
</dbReference>
<dbReference type="Pfam" id="PF02170">
    <property type="entry name" value="PAZ"/>
    <property type="match status" value="1"/>
</dbReference>
<dbReference type="InterPro" id="IPR032472">
    <property type="entry name" value="ArgoL2"/>
</dbReference>
<dbReference type="Gene3D" id="3.40.50.2300">
    <property type="match status" value="1"/>
</dbReference>
<protein>
    <submittedName>
        <fullName evidence="3">Putative RNA interference and gene silencing protein</fullName>
    </submittedName>
</protein>
<dbReference type="InterPro" id="IPR003165">
    <property type="entry name" value="Piwi"/>
</dbReference>
<dbReference type="Gene3D" id="2.170.260.10">
    <property type="entry name" value="paz domain"/>
    <property type="match status" value="1"/>
</dbReference>
<dbReference type="Proteomes" id="UP000019804">
    <property type="component" value="Unassembled WGS sequence"/>
</dbReference>
<name>A0A017SIF6_ASPRC</name>
<dbReference type="CDD" id="cd04657">
    <property type="entry name" value="Piwi_ago-like"/>
    <property type="match status" value="1"/>
</dbReference>
<evidence type="ECO:0000256" key="1">
    <source>
        <dbReference type="SAM" id="MobiDB-lite"/>
    </source>
</evidence>
<reference evidence="4" key="1">
    <citation type="journal article" date="2014" name="Nat. Commun.">
        <title>Genomic adaptations of the halophilic Dead Sea filamentous fungus Eurotium rubrum.</title>
        <authorList>
            <person name="Kis-Papo T."/>
            <person name="Weig A.R."/>
            <person name="Riley R."/>
            <person name="Persoh D."/>
            <person name="Salamov A."/>
            <person name="Sun H."/>
            <person name="Lipzen A."/>
            <person name="Wasser S.P."/>
            <person name="Rambold G."/>
            <person name="Grigoriev I.V."/>
            <person name="Nevo E."/>
        </authorList>
    </citation>
    <scope>NUCLEOTIDE SEQUENCE [LARGE SCALE GENOMIC DNA]</scope>
    <source>
        <strain evidence="4">CBS 135680</strain>
    </source>
</reference>
<dbReference type="HOGENOM" id="CLU_004544_4_1_1"/>
<dbReference type="SUPFAM" id="SSF101690">
    <property type="entry name" value="PAZ domain"/>
    <property type="match status" value="1"/>
</dbReference>
<accession>A0A017SIF6</accession>
<dbReference type="Pfam" id="PF16486">
    <property type="entry name" value="ArgoN"/>
    <property type="match status" value="1"/>
</dbReference>
<dbReference type="Pfam" id="PF16488">
    <property type="entry name" value="ArgoL2"/>
    <property type="match status" value="1"/>
</dbReference>
<dbReference type="GeneID" id="63699303"/>
<dbReference type="SUPFAM" id="SSF53098">
    <property type="entry name" value="Ribonuclease H-like"/>
    <property type="match status" value="1"/>
</dbReference>
<dbReference type="Gene3D" id="3.30.420.10">
    <property type="entry name" value="Ribonuclease H-like superfamily/Ribonuclease H"/>
    <property type="match status" value="1"/>
</dbReference>
<dbReference type="InterPro" id="IPR003100">
    <property type="entry name" value="PAZ_dom"/>
</dbReference>
<feature type="compositionally biased region" description="Polar residues" evidence="1">
    <location>
        <begin position="403"/>
        <end position="412"/>
    </location>
</feature>
<dbReference type="InterPro" id="IPR012337">
    <property type="entry name" value="RNaseH-like_sf"/>
</dbReference>
<evidence type="ECO:0000313" key="4">
    <source>
        <dbReference type="Proteomes" id="UP000019804"/>
    </source>
</evidence>
<dbReference type="CDD" id="cd02846">
    <property type="entry name" value="PAZ_argonaute_like"/>
    <property type="match status" value="1"/>
</dbReference>
<feature type="domain" description="Piwi" evidence="2">
    <location>
        <begin position="684"/>
        <end position="1004"/>
    </location>
</feature>
<dbReference type="SMART" id="SM00950">
    <property type="entry name" value="Piwi"/>
    <property type="match status" value="1"/>
</dbReference>
<evidence type="ECO:0000313" key="3">
    <source>
        <dbReference type="EMBL" id="EYE96045.1"/>
    </source>
</evidence>
<dbReference type="RefSeq" id="XP_040639733.1">
    <property type="nucleotide sequence ID" value="XM_040784179.1"/>
</dbReference>
<dbReference type="InterPro" id="IPR014811">
    <property type="entry name" value="ArgoL1"/>
</dbReference>
<dbReference type="GO" id="GO:0003723">
    <property type="term" value="F:RNA binding"/>
    <property type="evidence" value="ECO:0007669"/>
    <property type="project" value="InterPro"/>
</dbReference>
<keyword evidence="4" id="KW-1185">Reference proteome</keyword>
<feature type="region of interest" description="Disordered" evidence="1">
    <location>
        <begin position="115"/>
        <end position="135"/>
    </location>
</feature>
<gene>
    <name evidence="3" type="ORF">EURHEDRAFT_454180</name>
</gene>
<dbReference type="InterPro" id="IPR032474">
    <property type="entry name" value="Argonaute_N"/>
</dbReference>
<sequence>MSSRGNQRGRGGGGRGGSMELPYRPGGDNRGRGDFRGRGDGRGRGDSRGRGRGDGGDRGGRGRGRGDFRGDFRGRGGRGGGPPREQGPRIFTNPSGQAAPSTEVTKIEDATANALAAKNQKTPGQPRYPARPGYGTQGQPIKLYANYFELKSLGKELFRYHVDIGGDSAGRKPTGKKARQVIRLLLDEHFLQHQNSITTDYRSTLVSRIELPNEGTYVVRYRDEHEDEYLENPKVYKVTCQFTGKLNPSDLLDYLTSSNASAMFETKAEVIQAMNIVLGHRPKSDQAIVSVGANRHYAMYPDLAEKCSLGAGLEVLRGFFVSARAATARILVNVQVKYVACYQEGPLANVIFDYQRGNGSNIYKLEAFLKKLRIRANHIVKKNKKGQDVPRMKTIAGLATRADGSSLSQPSKVSHHGAGPRDVQFFLGQPGQQSSSQGQSGQTQGKKGKKHPKAGPAQAGKYITVADFFRQAYNMNLDPKMPVMNVGNRQNPSYLPVEACMVEPGQPAGAKLSGDQTRHMLNFAVRTPALNAGSLVNHGSRVLGFVGQNPTLANFNIQRGPDLVTVPGRVLPAPRVYYKDNRSQQKPVDPMNGSWNMKAIRFSQGTKLASWSWIYFDAPRARQHFNDPDDLTASLKGLAGKLNEMGVATSVPKPGRKINLSGQNTEKEVENAISDMVARHQPTLIFTILHGNDSELYKCVKQVCDVRQGVRNICVLADKLKGANDQYYSNVGLKFNLKLGGANQSLRPADLGIISEGKTMLVGLDVTHPSPGSAGNAPSVAGMVASVDRYLGQWPAEIKIQASRQEMVSDLDSMLNTCLQRWARMNKRNYPENIIVYRDGVSEGQYDIVLDKELPLLKKACEETYPATLTKKSLPRVSIIIVGKRHHTRFYPTTDADADRGANSKNGTVVDRGVTEARNWDFFLQAHSAIKGTARPAHYFTVWDEIFAHQKTPQGSPFKNASDILEDLTHRMCYLFGRATKAVSICPPAYYADLVCERARCYLSQLFDPTPAATPSGSLISGAAGGSELGDVAIHPNVRDTMFYI</sequence>
<feature type="compositionally biased region" description="Basic and acidic residues" evidence="1">
    <location>
        <begin position="27"/>
        <end position="74"/>
    </location>
</feature>
<dbReference type="AlphaFoldDB" id="A0A017SIF6"/>
<feature type="compositionally biased region" description="Gly residues" evidence="1">
    <location>
        <begin position="8"/>
        <end position="17"/>
    </location>
</feature>
<organism evidence="3 4">
    <name type="scientific">Aspergillus ruber (strain CBS 135680)</name>
    <dbReference type="NCBI Taxonomy" id="1388766"/>
    <lineage>
        <taxon>Eukaryota</taxon>
        <taxon>Fungi</taxon>
        <taxon>Dikarya</taxon>
        <taxon>Ascomycota</taxon>
        <taxon>Pezizomycotina</taxon>
        <taxon>Eurotiomycetes</taxon>
        <taxon>Eurotiomycetidae</taxon>
        <taxon>Eurotiales</taxon>
        <taxon>Aspergillaceae</taxon>
        <taxon>Aspergillus</taxon>
        <taxon>Aspergillus subgen. Aspergillus</taxon>
    </lineage>
</organism>
<feature type="compositionally biased region" description="Polar residues" evidence="1">
    <location>
        <begin position="92"/>
        <end position="102"/>
    </location>
</feature>
<feature type="region of interest" description="Disordered" evidence="1">
    <location>
        <begin position="1"/>
        <end position="102"/>
    </location>
</feature>
<dbReference type="EMBL" id="KK088420">
    <property type="protein sequence ID" value="EYE96045.1"/>
    <property type="molecule type" value="Genomic_DNA"/>
</dbReference>